<feature type="region of interest" description="Disordered" evidence="7">
    <location>
        <begin position="37"/>
        <end position="74"/>
    </location>
</feature>
<evidence type="ECO:0000313" key="9">
    <source>
        <dbReference type="Proteomes" id="UP000007305"/>
    </source>
</evidence>
<evidence type="ECO:0000256" key="3">
    <source>
        <dbReference type="ARBA" id="ARBA00022525"/>
    </source>
</evidence>
<dbReference type="PANTHER" id="PTHR33109">
    <property type="entry name" value="EPIDERMAL PATTERNING FACTOR-LIKE PROTEIN 4"/>
    <property type="match status" value="1"/>
</dbReference>
<name>A0A804P0T2_MAIZE</name>
<evidence type="ECO:0000256" key="7">
    <source>
        <dbReference type="SAM" id="MobiDB-lite"/>
    </source>
</evidence>
<dbReference type="InterPro" id="IPR039455">
    <property type="entry name" value="EPFL"/>
</dbReference>
<keyword evidence="4 6" id="KW-0732">Signal</keyword>
<comment type="function">
    <text evidence="6">Controls stomatal patterning.</text>
</comment>
<keyword evidence="3 6" id="KW-0964">Secreted</keyword>
<dbReference type="EnsemblPlants" id="Zm00001eb200540_T001">
    <property type="protein sequence ID" value="Zm00001eb200540_P001"/>
    <property type="gene ID" value="Zm00001eb200540"/>
</dbReference>
<accession>A0A804P0T2</accession>
<keyword evidence="5" id="KW-1015">Disulfide bond</keyword>
<dbReference type="InParanoid" id="A0A804P0T2"/>
<dbReference type="Proteomes" id="UP000007305">
    <property type="component" value="Chromosome 4"/>
</dbReference>
<evidence type="ECO:0000256" key="5">
    <source>
        <dbReference type="ARBA" id="ARBA00023157"/>
    </source>
</evidence>
<dbReference type="GO" id="GO:0010052">
    <property type="term" value="P:guard cell differentiation"/>
    <property type="evidence" value="ECO:0007669"/>
    <property type="project" value="UniProtKB-UniRule"/>
</dbReference>
<sequence length="216" mass="23071">MGAVSCRRRTSRRRCHAAALLAAAIFAAALGKQQRPCTALQPGVPGASPTPPRHWQSDSDEAGPEKHTRTQTDTRSCIGIAGDTLSVQAGRPARENLPVGRSFLSFYSLIDHGDVVGGVLVAAGRRPIRLPAAALARRRVDSSTAIAAAADEVLPAARRRWLLAGPGSSPPTCRARCGRCAPCRATRVAIQPGVGPQWEYYPEVWRCKCGNKLFMP</sequence>
<evidence type="ECO:0000256" key="4">
    <source>
        <dbReference type="ARBA" id="ARBA00022729"/>
    </source>
</evidence>
<dbReference type="AlphaFoldDB" id="A0A804P0T2"/>
<organism evidence="8 9">
    <name type="scientific">Zea mays</name>
    <name type="common">Maize</name>
    <dbReference type="NCBI Taxonomy" id="4577"/>
    <lineage>
        <taxon>Eukaryota</taxon>
        <taxon>Viridiplantae</taxon>
        <taxon>Streptophyta</taxon>
        <taxon>Embryophyta</taxon>
        <taxon>Tracheophyta</taxon>
        <taxon>Spermatophyta</taxon>
        <taxon>Magnoliopsida</taxon>
        <taxon>Liliopsida</taxon>
        <taxon>Poales</taxon>
        <taxon>Poaceae</taxon>
        <taxon>PACMAD clade</taxon>
        <taxon>Panicoideae</taxon>
        <taxon>Andropogonodae</taxon>
        <taxon>Andropogoneae</taxon>
        <taxon>Tripsacinae</taxon>
        <taxon>Zea</taxon>
    </lineage>
</organism>
<evidence type="ECO:0000256" key="1">
    <source>
        <dbReference type="ARBA" id="ARBA00004613"/>
    </source>
</evidence>
<reference evidence="8" key="3">
    <citation type="submission" date="2021-05" db="UniProtKB">
        <authorList>
            <consortium name="EnsemblPlants"/>
        </authorList>
    </citation>
    <scope>IDENTIFICATION</scope>
    <source>
        <strain evidence="8">cv. B73</strain>
    </source>
</reference>
<feature type="signal peptide" evidence="6">
    <location>
        <begin position="1"/>
        <end position="31"/>
    </location>
</feature>
<feature type="chain" id="PRO_5033097790" description="Epidermal patterning factor-like protein" evidence="6">
    <location>
        <begin position="32"/>
        <end position="216"/>
    </location>
</feature>
<evidence type="ECO:0000256" key="2">
    <source>
        <dbReference type="ARBA" id="ARBA00008127"/>
    </source>
</evidence>
<reference evidence="9" key="1">
    <citation type="journal article" date="2009" name="Science">
        <title>The B73 maize genome: complexity, diversity, and dynamics.</title>
        <authorList>
            <person name="Schnable P.S."/>
            <person name="Ware D."/>
            <person name="Fulton R.S."/>
            <person name="Stein J.C."/>
            <person name="Wei F."/>
            <person name="Pasternak S."/>
            <person name="Liang C."/>
            <person name="Zhang J."/>
            <person name="Fulton L."/>
            <person name="Graves T.A."/>
            <person name="Minx P."/>
            <person name="Reily A.D."/>
            <person name="Courtney L."/>
            <person name="Kruchowski S.S."/>
            <person name="Tomlinson C."/>
            <person name="Strong C."/>
            <person name="Delehaunty K."/>
            <person name="Fronick C."/>
            <person name="Courtney B."/>
            <person name="Rock S.M."/>
            <person name="Belter E."/>
            <person name="Du F."/>
            <person name="Kim K."/>
            <person name="Abbott R.M."/>
            <person name="Cotton M."/>
            <person name="Levy A."/>
            <person name="Marchetto P."/>
            <person name="Ochoa K."/>
            <person name="Jackson S.M."/>
            <person name="Gillam B."/>
            <person name="Chen W."/>
            <person name="Yan L."/>
            <person name="Higginbotham J."/>
            <person name="Cardenas M."/>
            <person name="Waligorski J."/>
            <person name="Applebaum E."/>
            <person name="Phelps L."/>
            <person name="Falcone J."/>
            <person name="Kanchi K."/>
            <person name="Thane T."/>
            <person name="Scimone A."/>
            <person name="Thane N."/>
            <person name="Henke J."/>
            <person name="Wang T."/>
            <person name="Ruppert J."/>
            <person name="Shah N."/>
            <person name="Rotter K."/>
            <person name="Hodges J."/>
            <person name="Ingenthron E."/>
            <person name="Cordes M."/>
            <person name="Kohlberg S."/>
            <person name="Sgro J."/>
            <person name="Delgado B."/>
            <person name="Mead K."/>
            <person name="Chinwalla A."/>
            <person name="Leonard S."/>
            <person name="Crouse K."/>
            <person name="Collura K."/>
            <person name="Kudrna D."/>
            <person name="Currie J."/>
            <person name="He R."/>
            <person name="Angelova A."/>
            <person name="Rajasekar S."/>
            <person name="Mueller T."/>
            <person name="Lomeli R."/>
            <person name="Scara G."/>
            <person name="Ko A."/>
            <person name="Delaney K."/>
            <person name="Wissotski M."/>
            <person name="Lopez G."/>
            <person name="Campos D."/>
            <person name="Braidotti M."/>
            <person name="Ashley E."/>
            <person name="Golser W."/>
            <person name="Kim H."/>
            <person name="Lee S."/>
            <person name="Lin J."/>
            <person name="Dujmic Z."/>
            <person name="Kim W."/>
            <person name="Talag J."/>
            <person name="Zuccolo A."/>
            <person name="Fan C."/>
            <person name="Sebastian A."/>
            <person name="Kramer M."/>
            <person name="Spiegel L."/>
            <person name="Nascimento L."/>
            <person name="Zutavern T."/>
            <person name="Miller B."/>
            <person name="Ambroise C."/>
            <person name="Muller S."/>
            <person name="Spooner W."/>
            <person name="Narechania A."/>
            <person name="Ren L."/>
            <person name="Wei S."/>
            <person name="Kumari S."/>
            <person name="Faga B."/>
            <person name="Levy M.J."/>
            <person name="McMahan L."/>
            <person name="Van Buren P."/>
            <person name="Vaughn M.W."/>
            <person name="Ying K."/>
            <person name="Yeh C.-T."/>
            <person name="Emrich S.J."/>
            <person name="Jia Y."/>
            <person name="Kalyanaraman A."/>
            <person name="Hsia A.-P."/>
            <person name="Barbazuk W.B."/>
            <person name="Baucom R.S."/>
            <person name="Brutnell T.P."/>
            <person name="Carpita N.C."/>
            <person name="Chaparro C."/>
            <person name="Chia J.-M."/>
            <person name="Deragon J.-M."/>
            <person name="Estill J.C."/>
            <person name="Fu Y."/>
            <person name="Jeddeloh J.A."/>
            <person name="Han Y."/>
            <person name="Lee H."/>
            <person name="Li P."/>
            <person name="Lisch D.R."/>
            <person name="Liu S."/>
            <person name="Liu Z."/>
            <person name="Nagel D.H."/>
            <person name="McCann M.C."/>
            <person name="SanMiguel P."/>
            <person name="Myers A.M."/>
            <person name="Nettleton D."/>
            <person name="Nguyen J."/>
            <person name="Penning B.W."/>
            <person name="Ponnala L."/>
            <person name="Schneider K.L."/>
            <person name="Schwartz D.C."/>
            <person name="Sharma A."/>
            <person name="Soderlund C."/>
            <person name="Springer N.M."/>
            <person name="Sun Q."/>
            <person name="Wang H."/>
            <person name="Waterman M."/>
            <person name="Westerman R."/>
            <person name="Wolfgruber T.K."/>
            <person name="Yang L."/>
            <person name="Yu Y."/>
            <person name="Zhang L."/>
            <person name="Zhou S."/>
            <person name="Zhu Q."/>
            <person name="Bennetzen J.L."/>
            <person name="Dawe R.K."/>
            <person name="Jiang J."/>
            <person name="Jiang N."/>
            <person name="Presting G.G."/>
            <person name="Wessler S.R."/>
            <person name="Aluru S."/>
            <person name="Martienssen R.A."/>
            <person name="Clifton S.W."/>
            <person name="McCombie W.R."/>
            <person name="Wing R.A."/>
            <person name="Wilson R.K."/>
        </authorList>
    </citation>
    <scope>NUCLEOTIDE SEQUENCE [LARGE SCALE GENOMIC DNA]</scope>
    <source>
        <strain evidence="9">cv. B73</strain>
    </source>
</reference>
<dbReference type="Gramene" id="Zm00001eb200540_T001">
    <property type="protein sequence ID" value="Zm00001eb200540_P001"/>
    <property type="gene ID" value="Zm00001eb200540"/>
</dbReference>
<reference evidence="8" key="2">
    <citation type="submission" date="2019-07" db="EMBL/GenBank/DDBJ databases">
        <authorList>
            <person name="Seetharam A."/>
            <person name="Woodhouse M."/>
            <person name="Cannon E."/>
        </authorList>
    </citation>
    <scope>NUCLEOTIDE SEQUENCE [LARGE SCALE GENOMIC DNA]</scope>
    <source>
        <strain evidence="8">cv. B73</strain>
    </source>
</reference>
<dbReference type="Pfam" id="PF17181">
    <property type="entry name" value="EPF"/>
    <property type="match status" value="1"/>
</dbReference>
<proteinExistence type="inferred from homology"/>
<dbReference type="GO" id="GO:0005576">
    <property type="term" value="C:extracellular region"/>
    <property type="evidence" value="ECO:0007669"/>
    <property type="project" value="UniProtKB-SubCell"/>
</dbReference>
<evidence type="ECO:0000256" key="6">
    <source>
        <dbReference type="RuleBase" id="RU367102"/>
    </source>
</evidence>
<protein>
    <recommendedName>
        <fullName evidence="6">Epidermal patterning factor-like protein</fullName>
    </recommendedName>
</protein>
<feature type="compositionally biased region" description="Basic and acidic residues" evidence="7">
    <location>
        <begin position="63"/>
        <end position="72"/>
    </location>
</feature>
<keyword evidence="9" id="KW-1185">Reference proteome</keyword>
<comment type="subcellular location">
    <subcellularLocation>
        <location evidence="1 6">Secreted</location>
    </subcellularLocation>
</comment>
<keyword evidence="6" id="KW-0217">Developmental protein</keyword>
<comment type="similarity">
    <text evidence="2 6">Belongs to the plant cysteine rich small secretory peptide family. Epidermal patterning factor subfamily.</text>
</comment>
<evidence type="ECO:0000313" key="8">
    <source>
        <dbReference type="EnsemblPlants" id="Zm00001eb200540_P001"/>
    </source>
</evidence>
<dbReference type="PANTHER" id="PTHR33109:SF77">
    <property type="entry name" value="EPIDERMAL PATTERNING FACTOR-LIKE PROTEIN"/>
    <property type="match status" value="1"/>
</dbReference>